<name>A0A101I171_UNCT6</name>
<sequence length="197" mass="22802">MLDIFISSVTSQLSVLIFSDRINYFKKVEDKDFLVELPKIFDNDDVKKILKDDILGNIFILSKVGKLTGMRIGESFAKGLIFGDDEGKLIRFNAHDVLGFFSKSENKILSIIKIRKNSYSLALFSNRNVFRRISRDFELQGDELKNYIERNRFFLIGEGAKDFLPSIDEKYLFPDALKMFHYHRGINGKDNGFDTCM</sequence>
<gene>
    <name evidence="1" type="ORF">XE03_1238</name>
</gene>
<comment type="caution">
    <text evidence="1">The sequence shown here is derived from an EMBL/GenBank/DDBJ whole genome shotgun (WGS) entry which is preliminary data.</text>
</comment>
<evidence type="ECO:0000313" key="1">
    <source>
        <dbReference type="EMBL" id="KUK86750.1"/>
    </source>
</evidence>
<accession>A0A101I171</accession>
<protein>
    <submittedName>
        <fullName evidence="1">Uncharacterized protein</fullName>
    </submittedName>
</protein>
<organism evidence="1 2">
    <name type="scientific">candidate division TA06 bacterium 34_109</name>
    <dbReference type="NCBI Taxonomy" id="1635277"/>
    <lineage>
        <taxon>Bacteria</taxon>
        <taxon>Bacteria division TA06</taxon>
    </lineage>
</organism>
<evidence type="ECO:0000313" key="2">
    <source>
        <dbReference type="Proteomes" id="UP000053467"/>
    </source>
</evidence>
<dbReference type="AlphaFoldDB" id="A0A101I171"/>
<proteinExistence type="predicted"/>
<dbReference type="EMBL" id="LGGX01000012">
    <property type="protein sequence ID" value="KUK86750.1"/>
    <property type="molecule type" value="Genomic_DNA"/>
</dbReference>
<reference evidence="2" key="1">
    <citation type="journal article" date="2015" name="MBio">
        <title>Genome-Resolved Metagenomic Analysis Reveals Roles for Candidate Phyla and Other Microbial Community Members in Biogeochemical Transformations in Oil Reservoirs.</title>
        <authorList>
            <person name="Hu P."/>
            <person name="Tom L."/>
            <person name="Singh A."/>
            <person name="Thomas B.C."/>
            <person name="Baker B.J."/>
            <person name="Piceno Y.M."/>
            <person name="Andersen G.L."/>
            <person name="Banfield J.F."/>
        </authorList>
    </citation>
    <scope>NUCLEOTIDE SEQUENCE [LARGE SCALE GENOMIC DNA]</scope>
</reference>
<dbReference type="Proteomes" id="UP000053467">
    <property type="component" value="Unassembled WGS sequence"/>
</dbReference>